<organism evidence="3 4">
    <name type="scientific">Gossypium australe</name>
    <dbReference type="NCBI Taxonomy" id="47621"/>
    <lineage>
        <taxon>Eukaryota</taxon>
        <taxon>Viridiplantae</taxon>
        <taxon>Streptophyta</taxon>
        <taxon>Embryophyta</taxon>
        <taxon>Tracheophyta</taxon>
        <taxon>Spermatophyta</taxon>
        <taxon>Magnoliopsida</taxon>
        <taxon>eudicotyledons</taxon>
        <taxon>Gunneridae</taxon>
        <taxon>Pentapetalae</taxon>
        <taxon>rosids</taxon>
        <taxon>malvids</taxon>
        <taxon>Malvales</taxon>
        <taxon>Malvaceae</taxon>
        <taxon>Malvoideae</taxon>
        <taxon>Gossypium</taxon>
    </lineage>
</organism>
<evidence type="ECO:0000313" key="4">
    <source>
        <dbReference type="Proteomes" id="UP000325315"/>
    </source>
</evidence>
<evidence type="ECO:0000313" key="3">
    <source>
        <dbReference type="EMBL" id="KAA3465784.1"/>
    </source>
</evidence>
<evidence type="ECO:0000259" key="2">
    <source>
        <dbReference type="Pfam" id="PF03732"/>
    </source>
</evidence>
<dbReference type="CDD" id="cd00303">
    <property type="entry name" value="retropepsin_like"/>
    <property type="match status" value="1"/>
</dbReference>
<evidence type="ECO:0000256" key="1">
    <source>
        <dbReference type="SAM" id="MobiDB-lite"/>
    </source>
</evidence>
<dbReference type="Gene3D" id="2.40.70.10">
    <property type="entry name" value="Acid Proteases"/>
    <property type="match status" value="1"/>
</dbReference>
<dbReference type="InterPro" id="IPR032567">
    <property type="entry name" value="RTL1-rel"/>
</dbReference>
<dbReference type="Pfam" id="PF03732">
    <property type="entry name" value="Retrotrans_gag"/>
    <property type="match status" value="1"/>
</dbReference>
<dbReference type="SUPFAM" id="SSF56672">
    <property type="entry name" value="DNA/RNA polymerases"/>
    <property type="match status" value="1"/>
</dbReference>
<feature type="compositionally biased region" description="Basic and acidic residues" evidence="1">
    <location>
        <begin position="254"/>
        <end position="269"/>
    </location>
</feature>
<sequence length="530" mass="60456">MDDMDRPRPRYTGVLGGRGAKVSFDHGEDTRVCLTAMGGTRPTPTGVNGSRLTVADDVESNAPAPAEGTAPTTFRSIRLDNPPVDKIRKYGAEEFRATSDDDAERAEFWLENTIRVFDEMSLNPDECVKSAVSLLRDMAYNWWKTLISVVPRERITWDFFQAEFRKKYICQRLIDQKRKEFLKLKQGRLLVTKYEREFVRLSQYERECVSTETTMCKRFIEGLNEDIKLLVRILDINEFVVLVERACKADELSKEKKKADSEARDERKRSMNKFSQPSAKRYRDTSNRSNASFGHPSRDRSRQSTGLRIQALNESSVGSAKSNKPECRQCGRRHVGECWGKVSNPLGKSVLVDKVCKNCPLMIRDLCFPVNLMLLPFDEFDIILGMDWLTLRNAIMNCKRKSIELKSQNGEIVRIESSDMKGLPAVVSAVKAMNYVRKGYEAYLVYVIDTKMSEKKVQSVPVICEFPYVFPKELSGLPPIQEVEFGIELVPGTTPISIAPYRMAPTELKELKSQLQELTDRGFVRPIFSS</sequence>
<dbReference type="InterPro" id="IPR005162">
    <property type="entry name" value="Retrotrans_gag_dom"/>
</dbReference>
<reference evidence="4" key="1">
    <citation type="journal article" date="2019" name="Plant Biotechnol. J.">
        <title>Genome sequencing of the Australian wild diploid species Gossypium australe highlights disease resistance and delayed gland morphogenesis.</title>
        <authorList>
            <person name="Cai Y."/>
            <person name="Cai X."/>
            <person name="Wang Q."/>
            <person name="Wang P."/>
            <person name="Zhang Y."/>
            <person name="Cai C."/>
            <person name="Xu Y."/>
            <person name="Wang K."/>
            <person name="Zhou Z."/>
            <person name="Wang C."/>
            <person name="Geng S."/>
            <person name="Li B."/>
            <person name="Dong Q."/>
            <person name="Hou Y."/>
            <person name="Wang H."/>
            <person name="Ai P."/>
            <person name="Liu Z."/>
            <person name="Yi F."/>
            <person name="Sun M."/>
            <person name="An G."/>
            <person name="Cheng J."/>
            <person name="Zhang Y."/>
            <person name="Shi Q."/>
            <person name="Xie Y."/>
            <person name="Shi X."/>
            <person name="Chang Y."/>
            <person name="Huang F."/>
            <person name="Chen Y."/>
            <person name="Hong S."/>
            <person name="Mi L."/>
            <person name="Sun Q."/>
            <person name="Zhang L."/>
            <person name="Zhou B."/>
            <person name="Peng R."/>
            <person name="Zhang X."/>
            <person name="Liu F."/>
        </authorList>
    </citation>
    <scope>NUCLEOTIDE SEQUENCE [LARGE SCALE GENOMIC DNA]</scope>
    <source>
        <strain evidence="4">cv. PA1801</strain>
    </source>
</reference>
<dbReference type="EMBL" id="SMMG02000007">
    <property type="protein sequence ID" value="KAA3465784.1"/>
    <property type="molecule type" value="Genomic_DNA"/>
</dbReference>
<dbReference type="PANTHER" id="PTHR15503:SF45">
    <property type="entry name" value="RNA-DIRECTED DNA POLYMERASE HOMOLOG"/>
    <property type="match status" value="1"/>
</dbReference>
<dbReference type="Proteomes" id="UP000325315">
    <property type="component" value="Unassembled WGS sequence"/>
</dbReference>
<dbReference type="InterPro" id="IPR043502">
    <property type="entry name" value="DNA/RNA_pol_sf"/>
</dbReference>
<gene>
    <name evidence="3" type="ORF">EPI10_000925</name>
</gene>
<dbReference type="Pfam" id="PF08284">
    <property type="entry name" value="RVP_2"/>
    <property type="match status" value="1"/>
</dbReference>
<protein>
    <submittedName>
        <fullName evidence="3">Gag-Pol polyprotein</fullName>
    </submittedName>
</protein>
<proteinExistence type="predicted"/>
<keyword evidence="4" id="KW-1185">Reference proteome</keyword>
<accession>A0A5B6V9N0</accession>
<comment type="caution">
    <text evidence="3">The sequence shown here is derived from an EMBL/GenBank/DDBJ whole genome shotgun (WGS) entry which is preliminary data.</text>
</comment>
<feature type="domain" description="Retrotransposon gag" evidence="2">
    <location>
        <begin position="130"/>
        <end position="225"/>
    </location>
</feature>
<dbReference type="AlphaFoldDB" id="A0A5B6V9N0"/>
<feature type="region of interest" description="Disordered" evidence="1">
    <location>
        <begin position="254"/>
        <end position="305"/>
    </location>
</feature>
<dbReference type="PANTHER" id="PTHR15503">
    <property type="entry name" value="LDOC1 RELATED"/>
    <property type="match status" value="1"/>
</dbReference>
<dbReference type="InterPro" id="IPR021109">
    <property type="entry name" value="Peptidase_aspartic_dom_sf"/>
</dbReference>
<name>A0A5B6V9N0_9ROSI</name>
<dbReference type="OrthoDB" id="1750338at2759"/>
<dbReference type="Gene3D" id="3.10.10.10">
    <property type="entry name" value="HIV Type 1 Reverse Transcriptase, subunit A, domain 1"/>
    <property type="match status" value="1"/>
</dbReference>